<evidence type="ECO:0000256" key="1">
    <source>
        <dbReference type="SAM" id="Phobius"/>
    </source>
</evidence>
<organism evidence="3 4">
    <name type="scientific">Pterulicium gracile</name>
    <dbReference type="NCBI Taxonomy" id="1884261"/>
    <lineage>
        <taxon>Eukaryota</taxon>
        <taxon>Fungi</taxon>
        <taxon>Dikarya</taxon>
        <taxon>Basidiomycota</taxon>
        <taxon>Agaricomycotina</taxon>
        <taxon>Agaricomycetes</taxon>
        <taxon>Agaricomycetidae</taxon>
        <taxon>Agaricales</taxon>
        <taxon>Pleurotineae</taxon>
        <taxon>Pterulaceae</taxon>
        <taxon>Pterulicium</taxon>
    </lineage>
</organism>
<accession>A0A5C3QMM7</accession>
<dbReference type="InterPro" id="IPR045339">
    <property type="entry name" value="DUF6534"/>
</dbReference>
<evidence type="ECO:0000313" key="3">
    <source>
        <dbReference type="EMBL" id="TFL03166.1"/>
    </source>
</evidence>
<evidence type="ECO:0000259" key="2">
    <source>
        <dbReference type="Pfam" id="PF20152"/>
    </source>
</evidence>
<name>A0A5C3QMM7_9AGAR</name>
<keyword evidence="4" id="KW-1185">Reference proteome</keyword>
<evidence type="ECO:0000313" key="4">
    <source>
        <dbReference type="Proteomes" id="UP000305067"/>
    </source>
</evidence>
<dbReference type="PANTHER" id="PTHR40465:SF1">
    <property type="entry name" value="DUF6534 DOMAIN-CONTAINING PROTEIN"/>
    <property type="match status" value="1"/>
</dbReference>
<dbReference type="Proteomes" id="UP000305067">
    <property type="component" value="Unassembled WGS sequence"/>
</dbReference>
<feature type="transmembrane region" description="Helical" evidence="1">
    <location>
        <begin position="24"/>
        <end position="45"/>
    </location>
</feature>
<keyword evidence="1" id="KW-0472">Membrane</keyword>
<feature type="transmembrane region" description="Helical" evidence="1">
    <location>
        <begin position="130"/>
        <end position="153"/>
    </location>
</feature>
<feature type="transmembrane region" description="Helical" evidence="1">
    <location>
        <begin position="240"/>
        <end position="262"/>
    </location>
</feature>
<reference evidence="3 4" key="1">
    <citation type="journal article" date="2019" name="Nat. Ecol. Evol.">
        <title>Megaphylogeny resolves global patterns of mushroom evolution.</title>
        <authorList>
            <person name="Varga T."/>
            <person name="Krizsan K."/>
            <person name="Foldi C."/>
            <person name="Dima B."/>
            <person name="Sanchez-Garcia M."/>
            <person name="Sanchez-Ramirez S."/>
            <person name="Szollosi G.J."/>
            <person name="Szarkandi J.G."/>
            <person name="Papp V."/>
            <person name="Albert L."/>
            <person name="Andreopoulos W."/>
            <person name="Angelini C."/>
            <person name="Antonin V."/>
            <person name="Barry K.W."/>
            <person name="Bougher N.L."/>
            <person name="Buchanan P."/>
            <person name="Buyck B."/>
            <person name="Bense V."/>
            <person name="Catcheside P."/>
            <person name="Chovatia M."/>
            <person name="Cooper J."/>
            <person name="Damon W."/>
            <person name="Desjardin D."/>
            <person name="Finy P."/>
            <person name="Geml J."/>
            <person name="Haridas S."/>
            <person name="Hughes K."/>
            <person name="Justo A."/>
            <person name="Karasinski D."/>
            <person name="Kautmanova I."/>
            <person name="Kiss B."/>
            <person name="Kocsube S."/>
            <person name="Kotiranta H."/>
            <person name="LaButti K.M."/>
            <person name="Lechner B.E."/>
            <person name="Liimatainen K."/>
            <person name="Lipzen A."/>
            <person name="Lukacs Z."/>
            <person name="Mihaltcheva S."/>
            <person name="Morgado L.N."/>
            <person name="Niskanen T."/>
            <person name="Noordeloos M.E."/>
            <person name="Ohm R.A."/>
            <person name="Ortiz-Santana B."/>
            <person name="Ovrebo C."/>
            <person name="Racz N."/>
            <person name="Riley R."/>
            <person name="Savchenko A."/>
            <person name="Shiryaev A."/>
            <person name="Soop K."/>
            <person name="Spirin V."/>
            <person name="Szebenyi C."/>
            <person name="Tomsovsky M."/>
            <person name="Tulloss R.E."/>
            <person name="Uehling J."/>
            <person name="Grigoriev I.V."/>
            <person name="Vagvolgyi C."/>
            <person name="Papp T."/>
            <person name="Martin F.M."/>
            <person name="Miettinen O."/>
            <person name="Hibbett D.S."/>
            <person name="Nagy L.G."/>
        </authorList>
    </citation>
    <scope>NUCLEOTIDE SEQUENCE [LARGE SCALE GENOMIC DNA]</scope>
    <source>
        <strain evidence="3 4">CBS 309.79</strain>
    </source>
</reference>
<dbReference type="STRING" id="1884261.A0A5C3QMM7"/>
<keyword evidence="1" id="KW-1133">Transmembrane helix</keyword>
<feature type="transmembrane region" description="Helical" evidence="1">
    <location>
        <begin position="100"/>
        <end position="118"/>
    </location>
</feature>
<dbReference type="OrthoDB" id="2681808at2759"/>
<sequence length="369" mass="41097">MADVCAPFLFPNALSITHIAGPLLLGYMLGYALFGALCVQFFVYCVAFRRDPTWLRLFVWGVFLLELTLVVLFSIGSWWSFVDGFADVSHLTTLDPTSPAQPPLSGLVATLFHGFYSWRVYQLSPSKSLLFPSLIMLISIAQLVMSLLIGINLARQEERIFALDSINAIVTTWLSGSAVANVMITGTLGYVLLKASRTTGLQQRTSRLQRAITFLVETGLLTSCVAIIQFVLFLTKEKTFFYFLLFFYLMAKLYSNTLLATLNSRVLLMMHTENPGPVTRNQLENALWSDIPAPRPSSFVGGIVVTRSLATVRDGSEVGVEAKSPLSADRFTYASHELETFQPLVQARTRSGHNHLQAPRDRYCKAEGW</sequence>
<keyword evidence="1" id="KW-0812">Transmembrane</keyword>
<dbReference type="EMBL" id="ML178821">
    <property type="protein sequence ID" value="TFL03166.1"/>
    <property type="molecule type" value="Genomic_DNA"/>
</dbReference>
<feature type="transmembrane region" description="Helical" evidence="1">
    <location>
        <begin position="57"/>
        <end position="80"/>
    </location>
</feature>
<dbReference type="Pfam" id="PF20152">
    <property type="entry name" value="DUF6534"/>
    <property type="match status" value="1"/>
</dbReference>
<dbReference type="PANTHER" id="PTHR40465">
    <property type="entry name" value="CHROMOSOME 1, WHOLE GENOME SHOTGUN SEQUENCE"/>
    <property type="match status" value="1"/>
</dbReference>
<feature type="domain" description="DUF6534" evidence="2">
    <location>
        <begin position="177"/>
        <end position="265"/>
    </location>
</feature>
<protein>
    <recommendedName>
        <fullName evidence="2">DUF6534 domain-containing protein</fullName>
    </recommendedName>
</protein>
<proteinExistence type="predicted"/>
<gene>
    <name evidence="3" type="ORF">BDV98DRAFT_591947</name>
</gene>
<dbReference type="AlphaFoldDB" id="A0A5C3QMM7"/>
<feature type="transmembrane region" description="Helical" evidence="1">
    <location>
        <begin position="173"/>
        <end position="193"/>
    </location>
</feature>
<feature type="transmembrane region" description="Helical" evidence="1">
    <location>
        <begin position="214"/>
        <end position="234"/>
    </location>
</feature>